<organism evidence="2 3">
    <name type="scientific">Lactiplantibacillus mudanjiangensis</name>
    <dbReference type="NCBI Taxonomy" id="1296538"/>
    <lineage>
        <taxon>Bacteria</taxon>
        <taxon>Bacillati</taxon>
        <taxon>Bacillota</taxon>
        <taxon>Bacilli</taxon>
        <taxon>Lactobacillales</taxon>
        <taxon>Lactobacillaceae</taxon>
        <taxon>Lactiplantibacillus</taxon>
    </lineage>
</organism>
<dbReference type="PANTHER" id="PTHR33498:SF1">
    <property type="entry name" value="TRANSPOSASE FOR INSERTION SEQUENCE ELEMENT IS1557"/>
    <property type="match status" value="1"/>
</dbReference>
<dbReference type="NCBIfam" id="NF033550">
    <property type="entry name" value="transpos_ISL3"/>
    <property type="match status" value="1"/>
</dbReference>
<sequence length="303" mass="35366">MHHIATKLNISSTTVLRILHSYGNSVKPHYNWLPAVINMDEIKSTRDAKGAMSFVFMDGMKRQFTDILESRTIEDLTKYFKRYTKSARDRVQIIITDMNYTYPKLVETVFPNAIVITDRFHIVNNVVVGFNQTRIRIMKKFAPSNIKYKALKRYWKLLLKPNGKLDISVYRNFTNIHGLNTENSVVETLLGFNKELNHAYEALQAVMSSVRLRDNSRLRIVLDPSQEYPEEMEKHLASLRTNQSFIENALRYKYSNGPLEGTNNKLKVLKRVAYGFKSFLNFRLRIHLMFSVKKVPSRKAARH</sequence>
<reference evidence="2 3" key="1">
    <citation type="submission" date="2018-11" db="EMBL/GenBank/DDBJ databases">
        <authorList>
            <person name="Wuyts S."/>
        </authorList>
    </citation>
    <scope>NUCLEOTIDE SEQUENCE [LARGE SCALE GENOMIC DNA]</scope>
    <source>
        <strain evidence="2">Lactobacillus mudanjiangensis AMBF249</strain>
    </source>
</reference>
<dbReference type="Pfam" id="PF01610">
    <property type="entry name" value="DDE_Tnp_ISL3"/>
    <property type="match status" value="1"/>
</dbReference>
<evidence type="ECO:0000313" key="2">
    <source>
        <dbReference type="EMBL" id="VDG29629.1"/>
    </source>
</evidence>
<dbReference type="PANTHER" id="PTHR33498">
    <property type="entry name" value="TRANSPOSASE FOR INSERTION SEQUENCE ELEMENT IS1557"/>
    <property type="match status" value="1"/>
</dbReference>
<dbReference type="AlphaFoldDB" id="A0A660E975"/>
<evidence type="ECO:0000313" key="3">
    <source>
        <dbReference type="Proteomes" id="UP000289996"/>
    </source>
</evidence>
<dbReference type="Proteomes" id="UP000289996">
    <property type="component" value="Unassembled WGS sequence"/>
</dbReference>
<name>A0A660E975_9LACO</name>
<dbReference type="InterPro" id="IPR002560">
    <property type="entry name" value="Transposase_DDE"/>
</dbReference>
<dbReference type="EMBL" id="UYIG01000146">
    <property type="protein sequence ID" value="VDG29629.1"/>
    <property type="molecule type" value="Genomic_DNA"/>
</dbReference>
<dbReference type="InterPro" id="IPR047951">
    <property type="entry name" value="Transpos_ISL3"/>
</dbReference>
<keyword evidence="3" id="KW-1185">Reference proteome</keyword>
<gene>
    <name evidence="2" type="ORF">MUDAN_MDHGFNIF_03543</name>
</gene>
<feature type="domain" description="Transposase IS204/IS1001/IS1096/IS1165 DDE" evidence="1">
    <location>
        <begin position="37"/>
        <end position="286"/>
    </location>
</feature>
<accession>A0A660E975</accession>
<evidence type="ECO:0000259" key="1">
    <source>
        <dbReference type="Pfam" id="PF01610"/>
    </source>
</evidence>
<protein>
    <submittedName>
        <fullName evidence="2">ISL3 family transposase [Lactobacillus sp.]</fullName>
    </submittedName>
</protein>
<proteinExistence type="predicted"/>